<keyword evidence="3" id="KW-0997">Cell inner membrane</keyword>
<evidence type="ECO:0000256" key="11">
    <source>
        <dbReference type="PROSITE-ProRule" id="PRU00278"/>
    </source>
</evidence>
<comment type="similarity">
    <text evidence="8">Belongs to the PpiD chaperone family.</text>
</comment>
<accession>A0A1R4B1Q2</accession>
<evidence type="ECO:0000259" key="13">
    <source>
        <dbReference type="PROSITE" id="PS50198"/>
    </source>
</evidence>
<dbReference type="PANTHER" id="PTHR47529:SF1">
    <property type="entry name" value="PERIPLASMIC CHAPERONE PPID"/>
    <property type="match status" value="1"/>
</dbReference>
<dbReference type="RefSeq" id="WP_077312509.1">
    <property type="nucleotide sequence ID" value="NZ_AP024887.1"/>
</dbReference>
<dbReference type="InterPro" id="IPR027304">
    <property type="entry name" value="Trigger_fact/SurA_dom_sf"/>
</dbReference>
<keyword evidence="4 12" id="KW-0812">Transmembrane</keyword>
<evidence type="ECO:0000256" key="1">
    <source>
        <dbReference type="ARBA" id="ARBA00004382"/>
    </source>
</evidence>
<keyword evidence="15" id="KW-1185">Reference proteome</keyword>
<dbReference type="AlphaFoldDB" id="A0A1R4B1Q2"/>
<dbReference type="NCBIfam" id="NF008054">
    <property type="entry name" value="PRK10788.1"/>
    <property type="match status" value="1"/>
</dbReference>
<keyword evidence="5 12" id="KW-1133">Transmembrane helix</keyword>
<evidence type="ECO:0000256" key="12">
    <source>
        <dbReference type="SAM" id="Phobius"/>
    </source>
</evidence>
<dbReference type="SUPFAM" id="SSF109998">
    <property type="entry name" value="Triger factor/SurA peptide-binding domain-like"/>
    <property type="match status" value="1"/>
</dbReference>
<dbReference type="InterPro" id="IPR052029">
    <property type="entry name" value="PpiD_chaperone"/>
</dbReference>
<dbReference type="PROSITE" id="PS50198">
    <property type="entry name" value="PPIC_PPIASE_2"/>
    <property type="match status" value="1"/>
</dbReference>
<dbReference type="Proteomes" id="UP000189475">
    <property type="component" value="Unassembled WGS sequence"/>
</dbReference>
<evidence type="ECO:0000256" key="8">
    <source>
        <dbReference type="ARBA" id="ARBA00038408"/>
    </source>
</evidence>
<dbReference type="EMBL" id="FUFT01000002">
    <property type="protein sequence ID" value="SJL82846.1"/>
    <property type="molecule type" value="Genomic_DNA"/>
</dbReference>
<keyword evidence="7" id="KW-0143">Chaperone</keyword>
<dbReference type="Pfam" id="PF00639">
    <property type="entry name" value="Rotamase"/>
    <property type="match status" value="1"/>
</dbReference>
<evidence type="ECO:0000256" key="10">
    <source>
        <dbReference type="ARBA" id="ARBA00042775"/>
    </source>
</evidence>
<keyword evidence="11 14" id="KW-0413">Isomerase</keyword>
<dbReference type="Gene3D" id="3.10.50.40">
    <property type="match status" value="1"/>
</dbReference>
<gene>
    <name evidence="14" type="primary">ppiD</name>
    <name evidence="14" type="ORF">VPAL9027_00787</name>
</gene>
<protein>
    <recommendedName>
        <fullName evidence="9">Periplasmic chaperone PpiD</fullName>
    </recommendedName>
    <alternativeName>
        <fullName evidence="10">Periplasmic folding chaperone</fullName>
    </alternativeName>
</protein>
<dbReference type="STRING" id="1918946.VPAL9027_00787"/>
<feature type="domain" description="PpiC" evidence="13">
    <location>
        <begin position="268"/>
        <end position="360"/>
    </location>
</feature>
<keyword evidence="11" id="KW-0697">Rotamase</keyword>
<evidence type="ECO:0000256" key="5">
    <source>
        <dbReference type="ARBA" id="ARBA00022989"/>
    </source>
</evidence>
<evidence type="ECO:0000256" key="4">
    <source>
        <dbReference type="ARBA" id="ARBA00022692"/>
    </source>
</evidence>
<comment type="subcellular location">
    <subcellularLocation>
        <location evidence="1">Cell inner membrane</location>
        <topology evidence="1">Single-pass type II membrane protein</topology>
        <orientation evidence="1">Periplasmic side</orientation>
    </subcellularLocation>
</comment>
<dbReference type="PANTHER" id="PTHR47529">
    <property type="entry name" value="PEPTIDYL-PROLYL CIS-TRANS ISOMERASE D"/>
    <property type="match status" value="1"/>
</dbReference>
<dbReference type="OrthoDB" id="9812372at2"/>
<dbReference type="InterPro" id="IPR046357">
    <property type="entry name" value="PPIase_dom_sf"/>
</dbReference>
<dbReference type="Gene3D" id="1.10.4030.10">
    <property type="entry name" value="Porin chaperone SurA, peptide-binding domain"/>
    <property type="match status" value="1"/>
</dbReference>
<evidence type="ECO:0000256" key="2">
    <source>
        <dbReference type="ARBA" id="ARBA00022475"/>
    </source>
</evidence>
<dbReference type="GO" id="GO:0003755">
    <property type="term" value="F:peptidyl-prolyl cis-trans isomerase activity"/>
    <property type="evidence" value="ECO:0007669"/>
    <property type="project" value="UniProtKB-KW"/>
</dbReference>
<evidence type="ECO:0000313" key="15">
    <source>
        <dbReference type="Proteomes" id="UP000189475"/>
    </source>
</evidence>
<dbReference type="SUPFAM" id="SSF54534">
    <property type="entry name" value="FKBP-like"/>
    <property type="match status" value="1"/>
</dbReference>
<dbReference type="InterPro" id="IPR000297">
    <property type="entry name" value="PPIase_PpiC"/>
</dbReference>
<keyword evidence="2" id="KW-1003">Cell membrane</keyword>
<evidence type="ECO:0000256" key="6">
    <source>
        <dbReference type="ARBA" id="ARBA00023136"/>
    </source>
</evidence>
<evidence type="ECO:0000256" key="7">
    <source>
        <dbReference type="ARBA" id="ARBA00023186"/>
    </source>
</evidence>
<organism evidence="14 15">
    <name type="scientific">Vibrio palustris</name>
    <dbReference type="NCBI Taxonomy" id="1918946"/>
    <lineage>
        <taxon>Bacteria</taxon>
        <taxon>Pseudomonadati</taxon>
        <taxon>Pseudomonadota</taxon>
        <taxon>Gammaproteobacteria</taxon>
        <taxon>Vibrionales</taxon>
        <taxon>Vibrionaceae</taxon>
        <taxon>Vibrio</taxon>
    </lineage>
</organism>
<dbReference type="GO" id="GO:0005886">
    <property type="term" value="C:plasma membrane"/>
    <property type="evidence" value="ECO:0007669"/>
    <property type="project" value="UniProtKB-SubCell"/>
</dbReference>
<feature type="transmembrane region" description="Helical" evidence="12">
    <location>
        <begin position="12"/>
        <end position="35"/>
    </location>
</feature>
<reference evidence="14 15" key="1">
    <citation type="submission" date="2017-02" db="EMBL/GenBank/DDBJ databases">
        <authorList>
            <person name="Peterson S.W."/>
        </authorList>
    </citation>
    <scope>NUCLEOTIDE SEQUENCE [LARGE SCALE GENOMIC DNA]</scope>
    <source>
        <strain evidence="14 15">CECT 9027</strain>
    </source>
</reference>
<sequence length="617" mass="68447">MMDRLREGANSIAIKVILGLIILSFVFAGIGSYLVGGNNNAAAKVGDTTISRAKFEQAYQNERNRMQSQMGDYFSNLLGDPSYVASFRKSVLDRMINDQLIEQHAKDLGLRVSDKQVRQQLLQIPAFQKDGQFDKSLYQAALQRSHFTPDTFAEYLRQDLLRNQLMQAIQSSEFTLPSEVKQQAGLIGQTRAIRTITLDTADFAKKVSLTDKEIQQYYQEHSQAFTRPEQEKISYLELSAKELKANISISDKAAQQYYDDHKAQYSTPEQRSVSHILIKGDEKKAQAILKELNNGAKFATIAKKESQDVGSAKQGGELGWIERKTMDPKFEDAAFALKKVGDISGVVKSSFGYHIIKLDAVKAPKAKPFSDVKAKIIADLKDQKAVDQFYKLQDKLEKVAFESPDSLDASAKAIGAKYKTTGFIGMNGQGPELLQNQDVQKALDSSDVKDQGLNSKVIQLGPEDVAVVRIEQTRPEKLLPLADVKSKVVKTLTTMKAEDKANTLADTIITALDKGDKSVLKANGLSFSKQQTVDRNSDMARTVFAMTKPKDGKASYDRGQDSDGNTVVIALDSIATKSNAKLITQLKQQMPRLMVKQDVQGLLSVLRANTDIEYYVK</sequence>
<evidence type="ECO:0000313" key="14">
    <source>
        <dbReference type="EMBL" id="SJL82846.1"/>
    </source>
</evidence>
<proteinExistence type="inferred from homology"/>
<keyword evidence="6 12" id="KW-0472">Membrane</keyword>
<evidence type="ECO:0000256" key="3">
    <source>
        <dbReference type="ARBA" id="ARBA00022519"/>
    </source>
</evidence>
<name>A0A1R4B1Q2_9VIBR</name>
<dbReference type="Pfam" id="PF13624">
    <property type="entry name" value="SurA_N_3"/>
    <property type="match status" value="1"/>
</dbReference>
<evidence type="ECO:0000256" key="9">
    <source>
        <dbReference type="ARBA" id="ARBA00040743"/>
    </source>
</evidence>